<sequence>MDSSRRAVESYWRSRMIDEATSNEDKVTPVYKLEEICELLRSSHIGIVKEVSGFVLKRLEHKSPVVKQKALRLIKYCVGKSGVEFQREMQRHSVVIRQLIHYKGQADPLKGDALNKAVRETAQEALSSIFSEVENKPAPAKTLDKRIEGFGNTNFQLPSEEKKSFLSEVVNIGSASIKQGLSNLAQSHSMGKNDNGSYRGPNLHRSLTMEREDSNGYEPVRLHGEAQSNSSGNSNDVASASSNYGFGASRTDSVNGDSVSAYMGKTREDKLLETIVTSGGVRLQPTRDAIQVFLSEASKLDGLALSRALELKLQSPQWQIRMKALCVLDSVLRRKVDEPFSIISSYFSENFDVLVKCYESPQASLRDKAVKVLRLLEVEESKTEEADSEKLKKAETQMPDLIDTSSDLFGETDVNPGHSKESDAGNISTHGGPLIDDLLGDGTSNESRSHLNNDEDPFSDVSFYSDQASNQVDDLFAGMSLSDKKEKNVDPFPGPTTERTASNVDDLLAGFTISGSESESKQDVGGENISKLQSIAENYPPQQAYDDTLSSMLGSQMPTVSAALGNIPVGVSPGLLFNFQPQQPLNYGPGAMNNILLQQQYLAMMSNLQQFGYLNAQTVDGLSQVASDKGSSTSAPFPDIFQNSFISQPPTSVLSNSRREDTKAFDFISDHLATARDTKRFL</sequence>
<reference evidence="2" key="1">
    <citation type="journal article" date="2023" name="Front. Plant Sci.">
        <title>Chromosomal-level genome assembly of Melastoma candidum provides insights into trichome evolution.</title>
        <authorList>
            <person name="Zhong Y."/>
            <person name="Wu W."/>
            <person name="Sun C."/>
            <person name="Zou P."/>
            <person name="Liu Y."/>
            <person name="Dai S."/>
            <person name="Zhou R."/>
        </authorList>
    </citation>
    <scope>NUCLEOTIDE SEQUENCE [LARGE SCALE GENOMIC DNA]</scope>
</reference>
<organism evidence="1 2">
    <name type="scientific">Melastoma candidum</name>
    <dbReference type="NCBI Taxonomy" id="119954"/>
    <lineage>
        <taxon>Eukaryota</taxon>
        <taxon>Viridiplantae</taxon>
        <taxon>Streptophyta</taxon>
        <taxon>Embryophyta</taxon>
        <taxon>Tracheophyta</taxon>
        <taxon>Spermatophyta</taxon>
        <taxon>Magnoliopsida</taxon>
        <taxon>eudicotyledons</taxon>
        <taxon>Gunneridae</taxon>
        <taxon>Pentapetalae</taxon>
        <taxon>rosids</taxon>
        <taxon>malvids</taxon>
        <taxon>Myrtales</taxon>
        <taxon>Melastomataceae</taxon>
        <taxon>Melastomatoideae</taxon>
        <taxon>Melastomateae</taxon>
        <taxon>Melastoma</taxon>
    </lineage>
</organism>
<comment type="caution">
    <text evidence="1">The sequence shown here is derived from an EMBL/GenBank/DDBJ whole genome shotgun (WGS) entry which is preliminary data.</text>
</comment>
<evidence type="ECO:0000313" key="2">
    <source>
        <dbReference type="Proteomes" id="UP001057402"/>
    </source>
</evidence>
<keyword evidence="2" id="KW-1185">Reference proteome</keyword>
<evidence type="ECO:0000313" key="1">
    <source>
        <dbReference type="EMBL" id="KAI4324757.1"/>
    </source>
</evidence>
<proteinExistence type="predicted"/>
<dbReference type="EMBL" id="CM042888">
    <property type="protein sequence ID" value="KAI4324757.1"/>
    <property type="molecule type" value="Genomic_DNA"/>
</dbReference>
<accession>A0ACB9MKY9</accession>
<dbReference type="Proteomes" id="UP001057402">
    <property type="component" value="Chromosome 9"/>
</dbReference>
<name>A0ACB9MKY9_9MYRT</name>
<gene>
    <name evidence="1" type="ORF">MLD38_030214</name>
</gene>
<protein>
    <submittedName>
        <fullName evidence="1">Uncharacterized protein</fullName>
    </submittedName>
</protein>